<dbReference type="Gene3D" id="3.90.580.10">
    <property type="entry name" value="Zinc finger, CHC2-type domain"/>
    <property type="match status" value="1"/>
</dbReference>
<evidence type="ECO:0000256" key="2">
    <source>
        <dbReference type="ARBA" id="ARBA00022478"/>
    </source>
</evidence>
<dbReference type="GO" id="GO:1990077">
    <property type="term" value="C:primosome complex"/>
    <property type="evidence" value="ECO:0007669"/>
    <property type="project" value="UniProtKB-KW"/>
</dbReference>
<evidence type="ECO:0000256" key="10">
    <source>
        <dbReference type="ARBA" id="ARBA00022842"/>
    </source>
</evidence>
<sequence length="567" mass="62921">MASRNTVQEIKEKISIIDVVQPYVKLVRTGKYWKGLSPFNKENTPSFFVSPERGTYHCFSSGQGGDMFTFIEKMEGVDFKGALSILAEKAGVEVKYERGGSKDNSRIDRMREAIARAEQFYAQLLVPDSDAYVYARKRGITEKTINEWGIGYAPEGWRRLLEMLTAESFSTEELVMAGLIKEADAKPGTFYDRFRNRLMFPIRDTAGRTVAFTGRALSEDESAKYLNSPETDLFKKSEIIFGMNKAKDAIRTRGFALLVEGQMDVIHCHQAGFTNAIALSGTALSSRHVELIKRYADNLMLVFDGDNAGLSATKRSAELALFAGMHVKAVSLPDGKDPADLISADAKEFSTRVAEARSVIEFFLSTLSAKETDMQKLVQLVETIVLPLVKAVKSPLEREHFVGVVAHALATTSEAVRESLSTIQITNAQDTQDSVTAIKSIATNADTKRSISSIRAEALSAIVESYPESPLADKIQSEYSRIMGEESLPEPSEQAIFEAGISFGENPTLEDVDDLIRAFERSWLDEQYTKALNVLRRAQVSRDTKEETRAEIACADLVKRIAECEKN</sequence>
<keyword evidence="10" id="KW-0460">Magnesium</keyword>
<keyword evidence="6" id="KW-0235">DNA replication</keyword>
<dbReference type="SMART" id="SM00493">
    <property type="entry name" value="TOPRIM"/>
    <property type="match status" value="1"/>
</dbReference>
<keyword evidence="11" id="KW-0238">DNA-binding</keyword>
<dbReference type="GO" id="GO:0000428">
    <property type="term" value="C:DNA-directed RNA polymerase complex"/>
    <property type="evidence" value="ECO:0007669"/>
    <property type="project" value="UniProtKB-KW"/>
</dbReference>
<dbReference type="Pfam" id="PF13155">
    <property type="entry name" value="Toprim_2"/>
    <property type="match status" value="1"/>
</dbReference>
<dbReference type="InterPro" id="IPR013264">
    <property type="entry name" value="DNAG_N"/>
</dbReference>
<evidence type="ECO:0000256" key="1">
    <source>
        <dbReference type="ARBA" id="ARBA00001947"/>
    </source>
</evidence>
<dbReference type="InterPro" id="IPR050219">
    <property type="entry name" value="DnaG_primase"/>
</dbReference>
<dbReference type="SMART" id="SM00400">
    <property type="entry name" value="ZnF_CHCC"/>
    <property type="match status" value="1"/>
</dbReference>
<dbReference type="FunFam" id="3.90.580.10:FF:000001">
    <property type="entry name" value="DNA primase"/>
    <property type="match status" value="1"/>
</dbReference>
<evidence type="ECO:0000256" key="12">
    <source>
        <dbReference type="ARBA" id="ARBA00023163"/>
    </source>
</evidence>
<dbReference type="CDD" id="cd03364">
    <property type="entry name" value="TOPRIM_DnaG_primases"/>
    <property type="match status" value="1"/>
</dbReference>
<dbReference type="EMBL" id="UOEV01000005">
    <property type="protein sequence ID" value="VAW31892.1"/>
    <property type="molecule type" value="Genomic_DNA"/>
</dbReference>
<dbReference type="PANTHER" id="PTHR30313">
    <property type="entry name" value="DNA PRIMASE"/>
    <property type="match status" value="1"/>
</dbReference>
<keyword evidence="8" id="KW-0863">Zinc-finger</keyword>
<protein>
    <submittedName>
        <fullName evidence="14">DNA primase</fullName>
        <ecNumber evidence="14">2.7.7.-</ecNumber>
    </submittedName>
</protein>
<comment type="cofactor">
    <cofactor evidence="1">
        <name>Zn(2+)</name>
        <dbReference type="ChEBI" id="CHEBI:29105"/>
    </cofactor>
</comment>
<dbReference type="GO" id="GO:0006269">
    <property type="term" value="P:DNA replication, synthesis of primer"/>
    <property type="evidence" value="ECO:0007669"/>
    <property type="project" value="UniProtKB-KW"/>
</dbReference>
<evidence type="ECO:0000256" key="8">
    <source>
        <dbReference type="ARBA" id="ARBA00022771"/>
    </source>
</evidence>
<keyword evidence="2" id="KW-0240">DNA-directed RNA polymerase</keyword>
<dbReference type="InterPro" id="IPR030846">
    <property type="entry name" value="DnaG_bac"/>
</dbReference>
<evidence type="ECO:0000256" key="5">
    <source>
        <dbReference type="ARBA" id="ARBA00022695"/>
    </source>
</evidence>
<proteinExistence type="inferred from homology"/>
<keyword evidence="12" id="KW-0804">Transcription</keyword>
<dbReference type="Gene3D" id="3.90.980.10">
    <property type="entry name" value="DNA primase, catalytic core, N-terminal domain"/>
    <property type="match status" value="1"/>
</dbReference>
<dbReference type="SUPFAM" id="SSF56731">
    <property type="entry name" value="DNA primase core"/>
    <property type="match status" value="1"/>
</dbReference>
<organism evidence="14">
    <name type="scientific">hydrothermal vent metagenome</name>
    <dbReference type="NCBI Taxonomy" id="652676"/>
    <lineage>
        <taxon>unclassified sequences</taxon>
        <taxon>metagenomes</taxon>
        <taxon>ecological metagenomes</taxon>
    </lineage>
</organism>
<dbReference type="EC" id="2.7.7.-" evidence="14"/>
<keyword evidence="3" id="KW-0639">Primosome</keyword>
<evidence type="ECO:0000256" key="7">
    <source>
        <dbReference type="ARBA" id="ARBA00022723"/>
    </source>
</evidence>
<dbReference type="InterPro" id="IPR006171">
    <property type="entry name" value="TOPRIM_dom"/>
</dbReference>
<evidence type="ECO:0000313" key="14">
    <source>
        <dbReference type="EMBL" id="VAW31892.1"/>
    </source>
</evidence>
<evidence type="ECO:0000259" key="13">
    <source>
        <dbReference type="PROSITE" id="PS50880"/>
    </source>
</evidence>
<dbReference type="InterPro" id="IPR006295">
    <property type="entry name" value="DNA_primase_DnaG"/>
</dbReference>
<dbReference type="AlphaFoldDB" id="A0A3B0UZH2"/>
<dbReference type="SUPFAM" id="SSF57783">
    <property type="entry name" value="Zinc beta-ribbon"/>
    <property type="match status" value="1"/>
</dbReference>
<evidence type="ECO:0000256" key="3">
    <source>
        <dbReference type="ARBA" id="ARBA00022515"/>
    </source>
</evidence>
<dbReference type="InterPro" id="IPR036977">
    <property type="entry name" value="DNA_primase_Znf_CHC2"/>
</dbReference>
<reference evidence="14" key="1">
    <citation type="submission" date="2018-06" db="EMBL/GenBank/DDBJ databases">
        <authorList>
            <person name="Zhirakovskaya E."/>
        </authorList>
    </citation>
    <scope>NUCLEOTIDE SEQUENCE</scope>
</reference>
<dbReference type="InterPro" id="IPR037068">
    <property type="entry name" value="DNA_primase_core_N_sf"/>
</dbReference>
<dbReference type="GO" id="GO:0003677">
    <property type="term" value="F:DNA binding"/>
    <property type="evidence" value="ECO:0007669"/>
    <property type="project" value="UniProtKB-KW"/>
</dbReference>
<evidence type="ECO:0000256" key="9">
    <source>
        <dbReference type="ARBA" id="ARBA00022833"/>
    </source>
</evidence>
<dbReference type="PROSITE" id="PS50880">
    <property type="entry name" value="TOPRIM"/>
    <property type="match status" value="1"/>
</dbReference>
<keyword evidence="5 14" id="KW-0548">Nucleotidyltransferase</keyword>
<keyword evidence="9" id="KW-0862">Zinc</keyword>
<name>A0A3B0UZH2_9ZZZZ</name>
<dbReference type="Gene3D" id="3.40.1360.10">
    <property type="match status" value="1"/>
</dbReference>
<keyword evidence="7" id="KW-0479">Metal-binding</keyword>
<evidence type="ECO:0000256" key="11">
    <source>
        <dbReference type="ARBA" id="ARBA00023125"/>
    </source>
</evidence>
<dbReference type="GO" id="GO:0005737">
    <property type="term" value="C:cytoplasm"/>
    <property type="evidence" value="ECO:0007669"/>
    <property type="project" value="TreeGrafter"/>
</dbReference>
<dbReference type="Pfam" id="PF01807">
    <property type="entry name" value="Zn_ribbon_DnaG"/>
    <property type="match status" value="1"/>
</dbReference>
<keyword evidence="4 14" id="KW-0808">Transferase</keyword>
<evidence type="ECO:0000256" key="6">
    <source>
        <dbReference type="ARBA" id="ARBA00022705"/>
    </source>
</evidence>
<dbReference type="Pfam" id="PF08275">
    <property type="entry name" value="DNAG_N"/>
    <property type="match status" value="1"/>
</dbReference>
<feature type="domain" description="Toprim" evidence="13">
    <location>
        <begin position="254"/>
        <end position="333"/>
    </location>
</feature>
<dbReference type="InterPro" id="IPR034151">
    <property type="entry name" value="TOPRIM_DnaG_bac"/>
</dbReference>
<dbReference type="InterPro" id="IPR002694">
    <property type="entry name" value="Znf_CHC2"/>
</dbReference>
<dbReference type="NCBIfam" id="TIGR01391">
    <property type="entry name" value="dnaG"/>
    <property type="match status" value="1"/>
</dbReference>
<dbReference type="GO" id="GO:0003899">
    <property type="term" value="F:DNA-directed RNA polymerase activity"/>
    <property type="evidence" value="ECO:0007669"/>
    <property type="project" value="InterPro"/>
</dbReference>
<dbReference type="GO" id="GO:0008270">
    <property type="term" value="F:zinc ion binding"/>
    <property type="evidence" value="ECO:0007669"/>
    <property type="project" value="UniProtKB-KW"/>
</dbReference>
<dbReference type="HAMAP" id="MF_00974">
    <property type="entry name" value="DNA_primase_DnaG"/>
    <property type="match status" value="1"/>
</dbReference>
<evidence type="ECO:0000256" key="4">
    <source>
        <dbReference type="ARBA" id="ARBA00022679"/>
    </source>
</evidence>
<dbReference type="PANTHER" id="PTHR30313:SF2">
    <property type="entry name" value="DNA PRIMASE"/>
    <property type="match status" value="1"/>
</dbReference>
<gene>
    <name evidence="14" type="ORF">MNBD_CPR01-236</name>
</gene>
<accession>A0A3B0UZH2</accession>